<dbReference type="EMBL" id="FR746099">
    <property type="protein sequence ID" value="CCC39811.1"/>
    <property type="molecule type" value="Genomic_DNA"/>
</dbReference>
<dbReference type="GeneID" id="55371966"/>
<dbReference type="AlphaFoldDB" id="G0LI91"/>
<dbReference type="KEGG" id="hwc:Hqrw_1894"/>
<keyword evidence="1" id="KW-0812">Transmembrane</keyword>
<feature type="transmembrane region" description="Helical" evidence="1">
    <location>
        <begin position="5"/>
        <end position="23"/>
    </location>
</feature>
<evidence type="ECO:0000313" key="2">
    <source>
        <dbReference type="EMBL" id="CCC39811.1"/>
    </source>
</evidence>
<accession>G0LI91</accession>
<protein>
    <submittedName>
        <fullName evidence="2">Uncharacterized protein</fullName>
    </submittedName>
</protein>
<reference evidence="2 3" key="1">
    <citation type="journal article" date="2011" name="PLoS ONE">
        <title>Haloquadratum walsbyi: limited diversity in a global pond.</title>
        <authorList>
            <person name="Dyall-Smith M."/>
            <person name="Pfeiffer F."/>
            <person name="Klee K."/>
            <person name="Palm P."/>
            <person name="Gross K."/>
            <person name="Schuster S.C."/>
            <person name="Rampp M."/>
            <person name="Oesterhelt D."/>
        </authorList>
    </citation>
    <scope>NUCLEOTIDE SEQUENCE [LARGE SCALE GENOMIC DNA]</scope>
    <source>
        <strain evidence="3">DSM 16854 / JCM 12705 / C23</strain>
    </source>
</reference>
<dbReference type="HOGENOM" id="CLU_211858_0_0_2"/>
<dbReference type="Proteomes" id="UP000007954">
    <property type="component" value="Chromosome"/>
</dbReference>
<organism evidence="2 3">
    <name type="scientific">Haloquadratum walsbyi (strain DSM 16854 / JCM 12705 / C23)</name>
    <dbReference type="NCBI Taxonomy" id="768065"/>
    <lineage>
        <taxon>Archaea</taxon>
        <taxon>Methanobacteriati</taxon>
        <taxon>Methanobacteriota</taxon>
        <taxon>Stenosarchaea group</taxon>
        <taxon>Halobacteria</taxon>
        <taxon>Halobacteriales</taxon>
        <taxon>Haloferacaceae</taxon>
        <taxon>Haloquadratum</taxon>
    </lineage>
</organism>
<name>G0LI91_HALWC</name>
<gene>
    <name evidence="2" type="ordered locus">Hqrw_1894</name>
</gene>
<proteinExistence type="predicted"/>
<feature type="transmembrane region" description="Helical" evidence="1">
    <location>
        <begin position="29"/>
        <end position="45"/>
    </location>
</feature>
<keyword evidence="1" id="KW-1133">Transmembrane helix</keyword>
<sequence length="56" mass="5854">MVEMLATLAAGVVVILFIIALIALSGGEFAVAGVVFLSASIIIYLRETQLIDQSSD</sequence>
<dbReference type="RefSeq" id="WP_011571039.1">
    <property type="nucleotide sequence ID" value="NC_017459.1"/>
</dbReference>
<keyword evidence="1" id="KW-0472">Membrane</keyword>
<evidence type="ECO:0000256" key="1">
    <source>
        <dbReference type="SAM" id="Phobius"/>
    </source>
</evidence>
<evidence type="ECO:0000313" key="3">
    <source>
        <dbReference type="Proteomes" id="UP000007954"/>
    </source>
</evidence>